<organism evidence="2 3">
    <name type="scientific">Tianweitania sediminis</name>
    <dbReference type="NCBI Taxonomy" id="1502156"/>
    <lineage>
        <taxon>Bacteria</taxon>
        <taxon>Pseudomonadati</taxon>
        <taxon>Pseudomonadota</taxon>
        <taxon>Alphaproteobacteria</taxon>
        <taxon>Hyphomicrobiales</taxon>
        <taxon>Phyllobacteriaceae</taxon>
        <taxon>Tianweitania</taxon>
    </lineage>
</organism>
<protein>
    <submittedName>
        <fullName evidence="2">Alpha/beta hydrolase</fullName>
    </submittedName>
</protein>
<evidence type="ECO:0000313" key="3">
    <source>
        <dbReference type="Proteomes" id="UP000666240"/>
    </source>
</evidence>
<proteinExistence type="predicted"/>
<keyword evidence="3" id="KW-1185">Reference proteome</keyword>
<dbReference type="InterPro" id="IPR051044">
    <property type="entry name" value="MAG_DAG_Lipase"/>
</dbReference>
<dbReference type="GO" id="GO:0016787">
    <property type="term" value="F:hydrolase activity"/>
    <property type="evidence" value="ECO:0007669"/>
    <property type="project" value="UniProtKB-KW"/>
</dbReference>
<sequence length="303" mass="33000">MTLHSATGADLRLYVSEARDARGVVQINHGLAEHAARYERFAAFLGGRGYHVLAHDHRGHGFTKAADAPRGRFAATEGAAKVIEDAASVLDLATERWPEVPQIVFGHSMGALVAIALLQSRGAALAGAAIWNGPTSAGVSLYLARTLLAWERFRMGSDVPSIVMPRATFYAWANQIPNRRTDFDWLSHDEAEVDAYAADPLCGWNGSVSLWLDLLALTESAADRQRWLNVPRSMPIQLVSGAEDPVTKGGAVVEALGKRLKQMRFSNLETTRYGGTRHEGLNELNRNIIMADFANWADRALGA</sequence>
<dbReference type="InterPro" id="IPR029058">
    <property type="entry name" value="AB_hydrolase_fold"/>
</dbReference>
<accession>A0A8J7RNT5</accession>
<dbReference type="RefSeq" id="WP_209335257.1">
    <property type="nucleotide sequence ID" value="NZ_JAGIYY010000003.1"/>
</dbReference>
<dbReference type="Gene3D" id="3.40.50.1820">
    <property type="entry name" value="alpha/beta hydrolase"/>
    <property type="match status" value="1"/>
</dbReference>
<keyword evidence="2" id="KW-0378">Hydrolase</keyword>
<dbReference type="PANTHER" id="PTHR11614">
    <property type="entry name" value="PHOSPHOLIPASE-RELATED"/>
    <property type="match status" value="1"/>
</dbReference>
<reference evidence="2" key="1">
    <citation type="submission" date="2021-03" db="EMBL/GenBank/DDBJ databases">
        <title>Genome sequencing and assembly of Tianweitania sediminis.</title>
        <authorList>
            <person name="Chhetri G."/>
        </authorList>
    </citation>
    <scope>NUCLEOTIDE SEQUENCE</scope>
    <source>
        <strain evidence="2">Z8</strain>
    </source>
</reference>
<gene>
    <name evidence="2" type="ORF">J5Y06_11240</name>
</gene>
<name>A0A8J7RNT5_9HYPH</name>
<dbReference type="Proteomes" id="UP000666240">
    <property type="component" value="Unassembled WGS sequence"/>
</dbReference>
<dbReference type="EMBL" id="JAGIYY010000003">
    <property type="protein sequence ID" value="MBP0439224.1"/>
    <property type="molecule type" value="Genomic_DNA"/>
</dbReference>
<feature type="domain" description="Serine aminopeptidase S33" evidence="1">
    <location>
        <begin position="20"/>
        <end position="284"/>
    </location>
</feature>
<dbReference type="InterPro" id="IPR022742">
    <property type="entry name" value="Hydrolase_4"/>
</dbReference>
<comment type="caution">
    <text evidence="2">The sequence shown here is derived from an EMBL/GenBank/DDBJ whole genome shotgun (WGS) entry which is preliminary data.</text>
</comment>
<dbReference type="AlphaFoldDB" id="A0A8J7RNT5"/>
<dbReference type="Pfam" id="PF12146">
    <property type="entry name" value="Hydrolase_4"/>
    <property type="match status" value="1"/>
</dbReference>
<evidence type="ECO:0000313" key="2">
    <source>
        <dbReference type="EMBL" id="MBP0439224.1"/>
    </source>
</evidence>
<evidence type="ECO:0000259" key="1">
    <source>
        <dbReference type="Pfam" id="PF12146"/>
    </source>
</evidence>
<dbReference type="SUPFAM" id="SSF53474">
    <property type="entry name" value="alpha/beta-Hydrolases"/>
    <property type="match status" value="1"/>
</dbReference>